<gene>
    <name evidence="2" type="ORF">HK100_004278</name>
</gene>
<evidence type="ECO:0000256" key="1">
    <source>
        <dbReference type="SAM" id="MobiDB-lite"/>
    </source>
</evidence>
<evidence type="ECO:0000313" key="3">
    <source>
        <dbReference type="Proteomes" id="UP001211907"/>
    </source>
</evidence>
<protein>
    <submittedName>
        <fullName evidence="2">Uncharacterized protein</fullName>
    </submittedName>
</protein>
<name>A0AAD5SU21_9FUNG</name>
<feature type="compositionally biased region" description="Polar residues" evidence="1">
    <location>
        <begin position="72"/>
        <end position="81"/>
    </location>
</feature>
<organism evidence="2 3">
    <name type="scientific">Physocladia obscura</name>
    <dbReference type="NCBI Taxonomy" id="109957"/>
    <lineage>
        <taxon>Eukaryota</taxon>
        <taxon>Fungi</taxon>
        <taxon>Fungi incertae sedis</taxon>
        <taxon>Chytridiomycota</taxon>
        <taxon>Chytridiomycota incertae sedis</taxon>
        <taxon>Chytridiomycetes</taxon>
        <taxon>Chytridiales</taxon>
        <taxon>Chytriomycetaceae</taxon>
        <taxon>Physocladia</taxon>
    </lineage>
</organism>
<dbReference type="EMBL" id="JADGJH010002130">
    <property type="protein sequence ID" value="KAJ3103025.1"/>
    <property type="molecule type" value="Genomic_DNA"/>
</dbReference>
<dbReference type="AlphaFoldDB" id="A0AAD5SU21"/>
<sequence length="493" mass="51132">MGEEQETAVVIETVTTAVTETVSETGATEVETLTETVEAKVESEAVAEGNEPIKAADTSGKSGVHSEEGVPSPQQITPSSKQKFKLALPFATPKLRFNTASAAPDHLPDLPTETPAAKSQLDAETDHSSNGDTTKPARASTKRTSGLGFLWPKPPKQKTEFPASTASGTALTDAAESETFAPEASTSPDEASADAPAVRAKTEVAELVATSEFSTAKEVLVAETSTETVVGGTETSKVVAAETEVEEVVPPEIPPKDENIVPSKDELVSPAPHASFLASWTSTLKKNLNPRSSKLASAPSTSTTTAATATTTEAVVVEEQISSPTSEIVETAVEVAVATTTTITATDETVVAAEEETTAKASAETVEKPTPLSRSRNPFVFRNFTKSLSPKRTKSVPSTENAVNTTVTSSESETIAAVAVETKTTAETVTEVTETVAAAEVTTAAAVVSDSEEAPPLSANSIASVDDMSPVKDVVTADKQTPIKKIGIAFNNT</sequence>
<feature type="compositionally biased region" description="Low complexity" evidence="1">
    <location>
        <begin position="296"/>
        <end position="311"/>
    </location>
</feature>
<dbReference type="Proteomes" id="UP001211907">
    <property type="component" value="Unassembled WGS sequence"/>
</dbReference>
<comment type="caution">
    <text evidence="2">The sequence shown here is derived from an EMBL/GenBank/DDBJ whole genome shotgun (WGS) entry which is preliminary data.</text>
</comment>
<evidence type="ECO:0000313" key="2">
    <source>
        <dbReference type="EMBL" id="KAJ3103025.1"/>
    </source>
</evidence>
<keyword evidence="3" id="KW-1185">Reference proteome</keyword>
<proteinExistence type="predicted"/>
<feature type="region of interest" description="Disordered" evidence="1">
    <location>
        <begin position="290"/>
        <end position="311"/>
    </location>
</feature>
<feature type="region of interest" description="Disordered" evidence="1">
    <location>
        <begin position="39"/>
        <end position="198"/>
    </location>
</feature>
<reference evidence="2" key="1">
    <citation type="submission" date="2020-05" db="EMBL/GenBank/DDBJ databases">
        <title>Phylogenomic resolution of chytrid fungi.</title>
        <authorList>
            <person name="Stajich J.E."/>
            <person name="Amses K."/>
            <person name="Simmons R."/>
            <person name="Seto K."/>
            <person name="Myers J."/>
            <person name="Bonds A."/>
            <person name="Quandt C.A."/>
            <person name="Barry K."/>
            <person name="Liu P."/>
            <person name="Grigoriev I."/>
            <person name="Longcore J.E."/>
            <person name="James T.Y."/>
        </authorList>
    </citation>
    <scope>NUCLEOTIDE SEQUENCE</scope>
    <source>
        <strain evidence="2">JEL0513</strain>
    </source>
</reference>
<accession>A0AAD5SU21</accession>